<name>A0ABT9GGF0_9GAMM</name>
<dbReference type="Proteomes" id="UP001242314">
    <property type="component" value="Unassembled WGS sequence"/>
</dbReference>
<reference evidence="1 2" key="1">
    <citation type="submission" date="2023-04" db="EMBL/GenBank/DDBJ databases">
        <title>Novel Pseudoalteromonas species isolated from Pacific coral.</title>
        <authorList>
            <person name="Videau P."/>
            <person name="Shlafstein M.D."/>
            <person name="Oline D.K."/>
            <person name="Strangman W.K."/>
            <person name="Hahnke R.L."/>
            <person name="Saw J.H."/>
            <person name="Ushijima B."/>
        </authorList>
    </citation>
    <scope>NUCLEOTIDE SEQUENCE [LARGE SCALE GENOMIC DNA]</scope>
    <source>
        <strain evidence="1 2">LMG 14908</strain>
    </source>
</reference>
<protein>
    <submittedName>
        <fullName evidence="1">Uncharacterized protein</fullName>
    </submittedName>
</protein>
<dbReference type="RefSeq" id="WP_039487906.1">
    <property type="nucleotide sequence ID" value="NZ_JASGWX010000010.1"/>
</dbReference>
<proteinExistence type="predicted"/>
<sequence length="130" mass="15392">MTLYKFLSASIEEYSIEEHLVQGTVDWGWVSDWARSNNLPSEIIDFIKLVSDENGTSYAFAKNIGDFLYAEFLYDKNTRKEQIKYIFDIIFVKKRLTPHQIKILFSNFINENINEWEKIVSIMLTINSFF</sequence>
<keyword evidence="2" id="KW-1185">Reference proteome</keyword>
<accession>A0ABT9GGF0</accession>
<organism evidence="1 2">
    <name type="scientific">Pseudoalteromonas distincta</name>
    <dbReference type="NCBI Taxonomy" id="77608"/>
    <lineage>
        <taxon>Bacteria</taxon>
        <taxon>Pseudomonadati</taxon>
        <taxon>Pseudomonadota</taxon>
        <taxon>Gammaproteobacteria</taxon>
        <taxon>Alteromonadales</taxon>
        <taxon>Pseudoalteromonadaceae</taxon>
        <taxon>Pseudoalteromonas</taxon>
    </lineage>
</organism>
<comment type="caution">
    <text evidence="1">The sequence shown here is derived from an EMBL/GenBank/DDBJ whole genome shotgun (WGS) entry which is preliminary data.</text>
</comment>
<evidence type="ECO:0000313" key="1">
    <source>
        <dbReference type="EMBL" id="MDP4484966.1"/>
    </source>
</evidence>
<evidence type="ECO:0000313" key="2">
    <source>
        <dbReference type="Proteomes" id="UP001242314"/>
    </source>
</evidence>
<gene>
    <name evidence="1" type="ORF">QDH73_13175</name>
</gene>
<dbReference type="EMBL" id="JASGWX010000010">
    <property type="protein sequence ID" value="MDP4484966.1"/>
    <property type="molecule type" value="Genomic_DNA"/>
</dbReference>